<evidence type="ECO:0000313" key="2">
    <source>
        <dbReference type="Proteomes" id="UP001145145"/>
    </source>
</evidence>
<protein>
    <submittedName>
        <fullName evidence="1">Uncharacterized protein</fullName>
    </submittedName>
</protein>
<organism evidence="1 2">
    <name type="scientific">Sellimonas catena</name>
    <dbReference type="NCBI Taxonomy" id="2994035"/>
    <lineage>
        <taxon>Bacteria</taxon>
        <taxon>Bacillati</taxon>
        <taxon>Bacillota</taxon>
        <taxon>Clostridia</taxon>
        <taxon>Lachnospirales</taxon>
        <taxon>Lachnospiraceae</taxon>
        <taxon>Sellimonas</taxon>
    </lineage>
</organism>
<proteinExistence type="predicted"/>
<evidence type="ECO:0000313" key="1">
    <source>
        <dbReference type="EMBL" id="GLG04785.1"/>
    </source>
</evidence>
<accession>A0A9W6C8V0</accession>
<name>A0A9W6C8V0_9FIRM</name>
<sequence length="64" mass="7202">MKVLVECREILKLGGITELFALSKGLGRFFLQEVFSDALGNKISVQMQGRIESLDKEKEKEETA</sequence>
<comment type="caution">
    <text evidence="1">The sequence shown here is derived from an EMBL/GenBank/DDBJ whole genome shotgun (WGS) entry which is preliminary data.</text>
</comment>
<keyword evidence="2" id="KW-1185">Reference proteome</keyword>
<gene>
    <name evidence="1" type="ORF">Selli1_19590</name>
</gene>
<dbReference type="EMBL" id="BSBO01000019">
    <property type="protein sequence ID" value="GLG04785.1"/>
    <property type="molecule type" value="Genomic_DNA"/>
</dbReference>
<dbReference type="Proteomes" id="UP001145145">
    <property type="component" value="Unassembled WGS sequence"/>
</dbReference>
<dbReference type="AlphaFoldDB" id="A0A9W6C8V0"/>
<reference evidence="1 2" key="1">
    <citation type="journal article" date="2023" name="Int. J. Syst. Evol. Microbiol.">
        <title>Sellimonas catena sp. nov., isolated from human faeces.</title>
        <authorList>
            <person name="Hisatomi A."/>
            <person name="Ohkuma M."/>
            <person name="Sakamoto M."/>
        </authorList>
    </citation>
    <scope>NUCLEOTIDE SEQUENCE [LARGE SCALE GENOMIC DNA]</scope>
    <source>
        <strain evidence="1 2">12EGH17</strain>
    </source>
</reference>